<dbReference type="Proteomes" id="UP000278143">
    <property type="component" value="Unassembled WGS sequence"/>
</dbReference>
<dbReference type="OrthoDB" id="8949486at2759"/>
<evidence type="ECO:0000259" key="2">
    <source>
        <dbReference type="Pfam" id="PF08614"/>
    </source>
</evidence>
<comment type="similarity">
    <text evidence="1">Belongs to the ATG16 family.</text>
</comment>
<accession>A0A4P9Z0A5</accession>
<feature type="domain" description="Autophagy-related protein 16" evidence="2">
    <location>
        <begin position="1"/>
        <end position="74"/>
    </location>
</feature>
<dbReference type="AlphaFoldDB" id="A0A4P9Z0A5"/>
<protein>
    <recommendedName>
        <fullName evidence="2">Autophagy-related protein 16 domain-containing protein</fullName>
    </recommendedName>
</protein>
<dbReference type="EMBL" id="KZ989660">
    <property type="protein sequence ID" value="RKP25675.1"/>
    <property type="molecule type" value="Genomic_DNA"/>
</dbReference>
<dbReference type="Pfam" id="PF08614">
    <property type="entry name" value="ATG16"/>
    <property type="match status" value="1"/>
</dbReference>
<gene>
    <name evidence="3" type="ORF">SYNPS1DRAFT_15329</name>
</gene>
<evidence type="ECO:0000313" key="3">
    <source>
        <dbReference type="EMBL" id="RKP25675.1"/>
    </source>
</evidence>
<evidence type="ECO:0000313" key="4">
    <source>
        <dbReference type="Proteomes" id="UP000278143"/>
    </source>
</evidence>
<reference evidence="4" key="1">
    <citation type="journal article" date="2018" name="Nat. Microbiol.">
        <title>Leveraging single-cell genomics to expand the fungal tree of life.</title>
        <authorList>
            <person name="Ahrendt S.R."/>
            <person name="Quandt C.A."/>
            <person name="Ciobanu D."/>
            <person name="Clum A."/>
            <person name="Salamov A."/>
            <person name="Andreopoulos B."/>
            <person name="Cheng J.F."/>
            <person name="Woyke T."/>
            <person name="Pelin A."/>
            <person name="Henrissat B."/>
            <person name="Reynolds N.K."/>
            <person name="Benny G.L."/>
            <person name="Smith M.E."/>
            <person name="James T.Y."/>
            <person name="Grigoriev I.V."/>
        </authorList>
    </citation>
    <scope>NUCLEOTIDE SEQUENCE [LARGE SCALE GENOMIC DNA]</scope>
    <source>
        <strain evidence="4">Benny S71-1</strain>
    </source>
</reference>
<sequence length="82" mass="9807">QLNDELKVQMSRVDMQREQLREKDVTVQVLQDELTTAQLELYKMDERTKSLELENKLLLDRWLHKMNQEVDDMNAAVLVEHP</sequence>
<name>A0A4P9Z0A5_9FUNG</name>
<dbReference type="Gene3D" id="1.20.5.170">
    <property type="match status" value="1"/>
</dbReference>
<feature type="non-terminal residue" evidence="3">
    <location>
        <position position="1"/>
    </location>
</feature>
<organism evidence="3 4">
    <name type="scientific">Syncephalis pseudoplumigaleata</name>
    <dbReference type="NCBI Taxonomy" id="1712513"/>
    <lineage>
        <taxon>Eukaryota</taxon>
        <taxon>Fungi</taxon>
        <taxon>Fungi incertae sedis</taxon>
        <taxon>Zoopagomycota</taxon>
        <taxon>Zoopagomycotina</taxon>
        <taxon>Zoopagomycetes</taxon>
        <taxon>Zoopagales</taxon>
        <taxon>Piptocephalidaceae</taxon>
        <taxon>Syncephalis</taxon>
    </lineage>
</organism>
<keyword evidence="4" id="KW-1185">Reference proteome</keyword>
<dbReference type="InterPro" id="IPR013923">
    <property type="entry name" value="Autophagy-rel_prot_16_dom"/>
</dbReference>
<evidence type="ECO:0000256" key="1">
    <source>
        <dbReference type="ARBA" id="ARBA00005331"/>
    </source>
</evidence>
<proteinExistence type="inferred from homology"/>